<evidence type="ECO:0000256" key="3">
    <source>
        <dbReference type="ARBA" id="ARBA00022448"/>
    </source>
</evidence>
<dbReference type="CDD" id="cd03257">
    <property type="entry name" value="ABC_NikE_OppD_transporters"/>
    <property type="match status" value="1"/>
</dbReference>
<dbReference type="Gene3D" id="3.40.50.300">
    <property type="entry name" value="P-loop containing nucleotide triphosphate hydrolases"/>
    <property type="match status" value="1"/>
</dbReference>
<dbReference type="GO" id="GO:0005524">
    <property type="term" value="F:ATP binding"/>
    <property type="evidence" value="ECO:0007669"/>
    <property type="project" value="UniProtKB-KW"/>
</dbReference>
<evidence type="ECO:0000259" key="8">
    <source>
        <dbReference type="PROSITE" id="PS50893"/>
    </source>
</evidence>
<keyword evidence="5" id="KW-0547">Nucleotide-binding</keyword>
<keyword evidence="6 9" id="KW-0067">ATP-binding</keyword>
<evidence type="ECO:0000256" key="2">
    <source>
        <dbReference type="ARBA" id="ARBA00005417"/>
    </source>
</evidence>
<keyword evidence="7" id="KW-0472">Membrane</keyword>
<comment type="caution">
    <text evidence="9">The sequence shown here is derived from an EMBL/GenBank/DDBJ whole genome shotgun (WGS) entry which is preliminary data.</text>
</comment>
<evidence type="ECO:0000256" key="6">
    <source>
        <dbReference type="ARBA" id="ARBA00022840"/>
    </source>
</evidence>
<comment type="similarity">
    <text evidence="2">Belongs to the ABC transporter superfamily.</text>
</comment>
<dbReference type="InterPro" id="IPR003439">
    <property type="entry name" value="ABC_transporter-like_ATP-bd"/>
</dbReference>
<dbReference type="Pfam" id="PF00005">
    <property type="entry name" value="ABC_tran"/>
    <property type="match status" value="1"/>
</dbReference>
<dbReference type="InterPro" id="IPR027417">
    <property type="entry name" value="P-loop_NTPase"/>
</dbReference>
<gene>
    <name evidence="9" type="ORF">GB927_002745</name>
</gene>
<accession>A0ABT1R187</accession>
<dbReference type="EMBL" id="WHSB02000001">
    <property type="protein sequence ID" value="MCQ4628938.1"/>
    <property type="molecule type" value="Genomic_DNA"/>
</dbReference>
<dbReference type="InterPro" id="IPR050388">
    <property type="entry name" value="ABC_Ni/Peptide_Import"/>
</dbReference>
<dbReference type="Proteomes" id="UP000996601">
    <property type="component" value="Unassembled WGS sequence"/>
</dbReference>
<dbReference type="Pfam" id="PF08352">
    <property type="entry name" value="oligo_HPY"/>
    <property type="match status" value="1"/>
</dbReference>
<evidence type="ECO:0000256" key="5">
    <source>
        <dbReference type="ARBA" id="ARBA00022741"/>
    </source>
</evidence>
<evidence type="ECO:0000256" key="4">
    <source>
        <dbReference type="ARBA" id="ARBA00022475"/>
    </source>
</evidence>
<evidence type="ECO:0000256" key="7">
    <source>
        <dbReference type="ARBA" id="ARBA00023136"/>
    </source>
</evidence>
<evidence type="ECO:0000313" key="9">
    <source>
        <dbReference type="EMBL" id="MCQ4628938.1"/>
    </source>
</evidence>
<name>A0ABT1R187_9HYPH</name>
<keyword evidence="3" id="KW-0813">Transport</keyword>
<keyword evidence="10" id="KW-1185">Reference proteome</keyword>
<protein>
    <submittedName>
        <fullName evidence="9">ABC transporter ATP-binding protein</fullName>
    </submittedName>
</protein>
<dbReference type="RefSeq" id="WP_256115023.1">
    <property type="nucleotide sequence ID" value="NZ_WHSB02000001.1"/>
</dbReference>
<dbReference type="InterPro" id="IPR003593">
    <property type="entry name" value="AAA+_ATPase"/>
</dbReference>
<dbReference type="InterPro" id="IPR017871">
    <property type="entry name" value="ABC_transporter-like_CS"/>
</dbReference>
<feature type="domain" description="ABC transporter" evidence="8">
    <location>
        <begin position="12"/>
        <end position="260"/>
    </location>
</feature>
<dbReference type="SUPFAM" id="SSF52540">
    <property type="entry name" value="P-loop containing nucleoside triphosphate hydrolases"/>
    <property type="match status" value="1"/>
</dbReference>
<reference evidence="9" key="1">
    <citation type="submission" date="2021-07" db="EMBL/GenBank/DDBJ databases">
        <title>Shinella sp. nov., a novel member of the genus Shinella from water.</title>
        <authorList>
            <person name="Deng Y."/>
        </authorList>
    </citation>
    <scope>NUCLEOTIDE SEQUENCE</scope>
    <source>
        <strain evidence="9">CPCC 100929</strain>
    </source>
</reference>
<evidence type="ECO:0000313" key="10">
    <source>
        <dbReference type="Proteomes" id="UP000996601"/>
    </source>
</evidence>
<dbReference type="InterPro" id="IPR013563">
    <property type="entry name" value="Oligopep_ABC_C"/>
</dbReference>
<dbReference type="NCBIfam" id="TIGR01727">
    <property type="entry name" value="oligo_HPY"/>
    <property type="match status" value="1"/>
</dbReference>
<dbReference type="PROSITE" id="PS50893">
    <property type="entry name" value="ABC_TRANSPORTER_2"/>
    <property type="match status" value="1"/>
</dbReference>
<proteinExistence type="inferred from homology"/>
<dbReference type="SMART" id="SM00382">
    <property type="entry name" value="AAA"/>
    <property type="match status" value="1"/>
</dbReference>
<dbReference type="PROSITE" id="PS00211">
    <property type="entry name" value="ABC_TRANSPORTER_1"/>
    <property type="match status" value="1"/>
</dbReference>
<evidence type="ECO:0000256" key="1">
    <source>
        <dbReference type="ARBA" id="ARBA00004417"/>
    </source>
</evidence>
<sequence length="341" mass="36710">MVQQDKPILLDVAGLSVSFASDRGLVQAVRDVSFRVHEGEILSIVGESGSGKSVTLLSLLGLHDRKATRVEGSVSFRGKPILDLPASQMRAIRGREIGLISQDPMTALTPVYTIGWQIAEQIRAHENISARAAHRRAIELLGEVGLSNPGEAVDRYPHQLSGGMRQRAVIAMALSCNPVLLVADEPTTALDVTVQAQVIDLLLRLRKDFGSAIILITHDMGVVAEVAEQVAVMYAGRIVERGRTEEIFSAPLHPYTWGLMASIPPLTGPRLTKLRSIPGMPPTPETVPDGCGFAPRCAFARPICAERPPLQKVGGQAALCVIDDAERPALRRAALPQEELA</sequence>
<dbReference type="PANTHER" id="PTHR43297:SF2">
    <property type="entry name" value="DIPEPTIDE TRANSPORT ATP-BINDING PROTEIN DPPD"/>
    <property type="match status" value="1"/>
</dbReference>
<dbReference type="PANTHER" id="PTHR43297">
    <property type="entry name" value="OLIGOPEPTIDE TRANSPORT ATP-BINDING PROTEIN APPD"/>
    <property type="match status" value="1"/>
</dbReference>
<keyword evidence="4" id="KW-1003">Cell membrane</keyword>
<comment type="subcellular location">
    <subcellularLocation>
        <location evidence="1">Cell inner membrane</location>
        <topology evidence="1">Peripheral membrane protein</topology>
    </subcellularLocation>
</comment>
<organism evidence="9 10">
    <name type="scientific">Shinella lacus</name>
    <dbReference type="NCBI Taxonomy" id="2654216"/>
    <lineage>
        <taxon>Bacteria</taxon>
        <taxon>Pseudomonadati</taxon>
        <taxon>Pseudomonadota</taxon>
        <taxon>Alphaproteobacteria</taxon>
        <taxon>Hyphomicrobiales</taxon>
        <taxon>Rhizobiaceae</taxon>
        <taxon>Shinella</taxon>
    </lineage>
</organism>